<name>A0A8E0VJK0_9TREM</name>
<feature type="non-terminal residue" evidence="2">
    <location>
        <position position="90"/>
    </location>
</feature>
<evidence type="ECO:0000256" key="1">
    <source>
        <dbReference type="SAM" id="Phobius"/>
    </source>
</evidence>
<keyword evidence="1" id="KW-0812">Transmembrane</keyword>
<reference evidence="2" key="1">
    <citation type="submission" date="2019-05" db="EMBL/GenBank/DDBJ databases">
        <title>Annotation for the trematode Fasciolopsis buski.</title>
        <authorList>
            <person name="Choi Y.-J."/>
        </authorList>
    </citation>
    <scope>NUCLEOTIDE SEQUENCE</scope>
    <source>
        <strain evidence="2">HT</strain>
        <tissue evidence="2">Whole worm</tissue>
    </source>
</reference>
<gene>
    <name evidence="2" type="ORF">FBUS_10814</name>
</gene>
<keyword evidence="3" id="KW-1185">Reference proteome</keyword>
<dbReference type="EMBL" id="LUCM01006120">
    <property type="protein sequence ID" value="KAA0191778.1"/>
    <property type="molecule type" value="Genomic_DNA"/>
</dbReference>
<feature type="transmembrane region" description="Helical" evidence="1">
    <location>
        <begin position="6"/>
        <end position="23"/>
    </location>
</feature>
<feature type="transmembrane region" description="Helical" evidence="1">
    <location>
        <begin position="35"/>
        <end position="54"/>
    </location>
</feature>
<comment type="caution">
    <text evidence="2">The sequence shown here is derived from an EMBL/GenBank/DDBJ whole genome shotgun (WGS) entry which is preliminary data.</text>
</comment>
<evidence type="ECO:0000313" key="2">
    <source>
        <dbReference type="EMBL" id="KAA0191778.1"/>
    </source>
</evidence>
<protein>
    <submittedName>
        <fullName evidence="2">Uncharacterized protein</fullName>
    </submittedName>
</protein>
<dbReference type="OrthoDB" id="286734at2759"/>
<dbReference type="Proteomes" id="UP000728185">
    <property type="component" value="Unassembled WGS sequence"/>
</dbReference>
<sequence>RQVYFLICQFVAIFCGCILRTYIPPGFSRSKQRHFFEVVVGIVVLYMGYGHPLMVQTQKLSSLAFNINDGVKIAAGLPVIRECHKLNAIA</sequence>
<organism evidence="2 3">
    <name type="scientific">Fasciolopsis buskii</name>
    <dbReference type="NCBI Taxonomy" id="27845"/>
    <lineage>
        <taxon>Eukaryota</taxon>
        <taxon>Metazoa</taxon>
        <taxon>Spiralia</taxon>
        <taxon>Lophotrochozoa</taxon>
        <taxon>Platyhelminthes</taxon>
        <taxon>Trematoda</taxon>
        <taxon>Digenea</taxon>
        <taxon>Plagiorchiida</taxon>
        <taxon>Echinostomata</taxon>
        <taxon>Echinostomatoidea</taxon>
        <taxon>Fasciolidae</taxon>
        <taxon>Fasciolopsis</taxon>
    </lineage>
</organism>
<dbReference type="AlphaFoldDB" id="A0A8E0VJK0"/>
<proteinExistence type="predicted"/>
<evidence type="ECO:0000313" key="3">
    <source>
        <dbReference type="Proteomes" id="UP000728185"/>
    </source>
</evidence>
<accession>A0A8E0VJK0</accession>
<keyword evidence="1" id="KW-0472">Membrane</keyword>
<keyword evidence="1" id="KW-1133">Transmembrane helix</keyword>